<keyword evidence="4 8" id="KW-0812">Transmembrane</keyword>
<feature type="transmembrane region" description="Helical" evidence="8">
    <location>
        <begin position="104"/>
        <end position="124"/>
    </location>
</feature>
<dbReference type="EMBL" id="VLXZ01000001">
    <property type="protein sequence ID" value="TSB48364.1"/>
    <property type="molecule type" value="Genomic_DNA"/>
</dbReference>
<dbReference type="AlphaFoldDB" id="A0A554A3T4"/>
<feature type="transmembrane region" description="Helical" evidence="8">
    <location>
        <begin position="241"/>
        <end position="262"/>
    </location>
</feature>
<sequence length="361" mass="39014">MVQMYIIGLLTAFLVTIASIPVVMKLARKWGFVDKPNHRKVHQANMPRMGGVSIILGTAAGVAVLWPMLGPTQDDMLYIILGALVLLIVGLVDDRFTLGAKSKLIGQIGAASIVAMSGLRIEFMQMPFVGNMDFGVFSYLVTVLWILAVINSVNLIDGLDGLAAGVTIIAVLTMIVMAFAHPIAYAGVIVLSLALLGSSSGFLLFNFHPAKIFMGDTGSMFLGYAMAVISMLGLFKSVTLFSLIVPLLILAVPFIDTAFAIIRRTLNHQSIGTPDKGHLHHCLLAMGYGHRKTVLIIYGISLMFGITAVLFSQTASWISLVILVVVLFITLIFAEMIGLVGQKRKPLLSALEKMQVLRKLD</sequence>
<dbReference type="Pfam" id="PF00953">
    <property type="entry name" value="Glycos_transf_4"/>
    <property type="match status" value="1"/>
</dbReference>
<protein>
    <submittedName>
        <fullName evidence="9">Undecaprenyl/decaprenyl-phosphate alpha-N-acetylglucosaminyl 1-phosphate transferase</fullName>
    </submittedName>
</protein>
<feature type="transmembrane region" description="Helical" evidence="8">
    <location>
        <begin position="217"/>
        <end position="235"/>
    </location>
</feature>
<dbReference type="GO" id="GO:0044038">
    <property type="term" value="P:cell wall macromolecule biosynthetic process"/>
    <property type="evidence" value="ECO:0007669"/>
    <property type="project" value="TreeGrafter"/>
</dbReference>
<organism evidence="9 10">
    <name type="scientific">Alkalicoccobacillus porphyridii</name>
    <dbReference type="NCBI Taxonomy" id="2597270"/>
    <lineage>
        <taxon>Bacteria</taxon>
        <taxon>Bacillati</taxon>
        <taxon>Bacillota</taxon>
        <taxon>Bacilli</taxon>
        <taxon>Bacillales</taxon>
        <taxon>Bacillaceae</taxon>
        <taxon>Alkalicoccobacillus</taxon>
    </lineage>
</organism>
<keyword evidence="2" id="KW-1003">Cell membrane</keyword>
<feature type="binding site" evidence="7">
    <location>
        <position position="154"/>
    </location>
    <ligand>
        <name>Mg(2+)</name>
        <dbReference type="ChEBI" id="CHEBI:18420"/>
    </ligand>
</feature>
<comment type="subcellular location">
    <subcellularLocation>
        <location evidence="1">Cell membrane</location>
        <topology evidence="1">Multi-pass membrane protein</topology>
    </subcellularLocation>
</comment>
<feature type="transmembrane region" description="Helical" evidence="8">
    <location>
        <begin position="6"/>
        <end position="27"/>
    </location>
</feature>
<evidence type="ECO:0000313" key="9">
    <source>
        <dbReference type="EMBL" id="TSB48364.1"/>
    </source>
</evidence>
<keyword evidence="3 9" id="KW-0808">Transferase</keyword>
<evidence type="ECO:0000256" key="2">
    <source>
        <dbReference type="ARBA" id="ARBA00022475"/>
    </source>
</evidence>
<evidence type="ECO:0000256" key="1">
    <source>
        <dbReference type="ARBA" id="ARBA00004651"/>
    </source>
</evidence>
<feature type="transmembrane region" description="Helical" evidence="8">
    <location>
        <begin position="48"/>
        <end position="69"/>
    </location>
</feature>
<comment type="caution">
    <text evidence="9">The sequence shown here is derived from an EMBL/GenBank/DDBJ whole genome shotgun (WGS) entry which is preliminary data.</text>
</comment>
<gene>
    <name evidence="9" type="ORF">FN960_02075</name>
</gene>
<proteinExistence type="predicted"/>
<keyword evidence="7" id="KW-0479">Metal-binding</keyword>
<dbReference type="InterPro" id="IPR018480">
    <property type="entry name" value="PNAcMuramoyl-5peptid_Trfase_CS"/>
</dbReference>
<feature type="transmembrane region" description="Helical" evidence="8">
    <location>
        <begin position="293"/>
        <end position="311"/>
    </location>
</feature>
<name>A0A554A3T4_9BACI</name>
<evidence type="ECO:0000256" key="6">
    <source>
        <dbReference type="ARBA" id="ARBA00023136"/>
    </source>
</evidence>
<feature type="transmembrane region" description="Helical" evidence="8">
    <location>
        <begin position="317"/>
        <end position="340"/>
    </location>
</feature>
<feature type="binding site" evidence="7">
    <location>
        <position position="216"/>
    </location>
    <ligand>
        <name>Mg(2+)</name>
        <dbReference type="ChEBI" id="CHEBI:18420"/>
    </ligand>
</feature>
<evidence type="ECO:0000313" key="10">
    <source>
        <dbReference type="Proteomes" id="UP000318521"/>
    </source>
</evidence>
<evidence type="ECO:0000256" key="7">
    <source>
        <dbReference type="PIRSR" id="PIRSR600715-1"/>
    </source>
</evidence>
<dbReference type="GO" id="GO:0046872">
    <property type="term" value="F:metal ion binding"/>
    <property type="evidence" value="ECO:0007669"/>
    <property type="project" value="UniProtKB-KW"/>
</dbReference>
<evidence type="ECO:0000256" key="3">
    <source>
        <dbReference type="ARBA" id="ARBA00022679"/>
    </source>
</evidence>
<dbReference type="PROSITE" id="PS01348">
    <property type="entry name" value="MRAY_2"/>
    <property type="match status" value="1"/>
</dbReference>
<dbReference type="InterPro" id="IPR000715">
    <property type="entry name" value="Glycosyl_transferase_4"/>
</dbReference>
<keyword evidence="7" id="KW-0460">Magnesium</keyword>
<dbReference type="PANTHER" id="PTHR22926">
    <property type="entry name" value="PHOSPHO-N-ACETYLMURAMOYL-PENTAPEPTIDE-TRANSFERASE"/>
    <property type="match status" value="1"/>
</dbReference>
<dbReference type="GO" id="GO:0071555">
    <property type="term" value="P:cell wall organization"/>
    <property type="evidence" value="ECO:0007669"/>
    <property type="project" value="TreeGrafter"/>
</dbReference>
<accession>A0A554A3T4</accession>
<evidence type="ECO:0000256" key="8">
    <source>
        <dbReference type="SAM" id="Phobius"/>
    </source>
</evidence>
<keyword evidence="10" id="KW-1185">Reference proteome</keyword>
<dbReference type="OrthoDB" id="9783652at2"/>
<dbReference type="CDD" id="cd06853">
    <property type="entry name" value="GT_WecA_like"/>
    <property type="match status" value="1"/>
</dbReference>
<dbReference type="PANTHER" id="PTHR22926:SF3">
    <property type="entry name" value="UNDECAPRENYL-PHOSPHATE ALPHA-N-ACETYLGLUCOSAMINYL 1-PHOSPHATE TRANSFERASE"/>
    <property type="match status" value="1"/>
</dbReference>
<dbReference type="RefSeq" id="WP_143846709.1">
    <property type="nucleotide sequence ID" value="NZ_VLXZ01000001.1"/>
</dbReference>
<feature type="transmembrane region" description="Helical" evidence="8">
    <location>
        <begin position="162"/>
        <end position="180"/>
    </location>
</feature>
<dbReference type="Proteomes" id="UP000318521">
    <property type="component" value="Unassembled WGS sequence"/>
</dbReference>
<feature type="transmembrane region" description="Helical" evidence="8">
    <location>
        <begin position="186"/>
        <end position="205"/>
    </location>
</feature>
<dbReference type="GO" id="GO:0009103">
    <property type="term" value="P:lipopolysaccharide biosynthetic process"/>
    <property type="evidence" value="ECO:0007669"/>
    <property type="project" value="TreeGrafter"/>
</dbReference>
<comment type="cofactor">
    <cofactor evidence="7">
        <name>Mg(2+)</name>
        <dbReference type="ChEBI" id="CHEBI:18420"/>
    </cofactor>
</comment>
<feature type="transmembrane region" description="Helical" evidence="8">
    <location>
        <begin position="75"/>
        <end position="92"/>
    </location>
</feature>
<evidence type="ECO:0000256" key="4">
    <source>
        <dbReference type="ARBA" id="ARBA00022692"/>
    </source>
</evidence>
<feature type="transmembrane region" description="Helical" evidence="8">
    <location>
        <begin position="136"/>
        <end position="155"/>
    </location>
</feature>
<dbReference type="GO" id="GO:0016780">
    <property type="term" value="F:phosphotransferase activity, for other substituted phosphate groups"/>
    <property type="evidence" value="ECO:0007669"/>
    <property type="project" value="InterPro"/>
</dbReference>
<dbReference type="GO" id="GO:0005886">
    <property type="term" value="C:plasma membrane"/>
    <property type="evidence" value="ECO:0007669"/>
    <property type="project" value="UniProtKB-SubCell"/>
</dbReference>
<reference evidence="9 10" key="1">
    <citation type="submission" date="2019-07" db="EMBL/GenBank/DDBJ databases">
        <authorList>
            <person name="Park Y.J."/>
            <person name="Jeong S.E."/>
            <person name="Jung H.S."/>
        </authorList>
    </citation>
    <scope>NUCLEOTIDE SEQUENCE [LARGE SCALE GENOMIC DNA]</scope>
    <source>
        <strain evidence="10">P16(2019)</strain>
    </source>
</reference>
<keyword evidence="6 8" id="KW-0472">Membrane</keyword>
<evidence type="ECO:0000256" key="5">
    <source>
        <dbReference type="ARBA" id="ARBA00022989"/>
    </source>
</evidence>
<keyword evidence="5 8" id="KW-1133">Transmembrane helix</keyword>